<dbReference type="PROSITE" id="PS50887">
    <property type="entry name" value="GGDEF"/>
    <property type="match status" value="1"/>
</dbReference>
<dbReference type="SMART" id="SM00267">
    <property type="entry name" value="GGDEF"/>
    <property type="match status" value="1"/>
</dbReference>
<dbReference type="Pfam" id="PF00990">
    <property type="entry name" value="GGDEF"/>
    <property type="match status" value="1"/>
</dbReference>
<keyword evidence="1" id="KW-0472">Membrane</keyword>
<keyword evidence="1" id="KW-0812">Transmembrane</keyword>
<feature type="transmembrane region" description="Helical" evidence="1">
    <location>
        <begin position="12"/>
        <end position="33"/>
    </location>
</feature>
<keyword evidence="1" id="KW-1133">Transmembrane helix</keyword>
<evidence type="ECO:0000259" key="2">
    <source>
        <dbReference type="PROSITE" id="PS50887"/>
    </source>
</evidence>
<feature type="transmembrane region" description="Helical" evidence="1">
    <location>
        <begin position="40"/>
        <end position="57"/>
    </location>
</feature>
<dbReference type="EMBL" id="JACORU010000006">
    <property type="protein sequence ID" value="MBC5766349.1"/>
    <property type="molecule type" value="Genomic_DNA"/>
</dbReference>
<keyword evidence="4" id="KW-1185">Reference proteome</keyword>
<feature type="transmembrane region" description="Helical" evidence="1">
    <location>
        <begin position="63"/>
        <end position="84"/>
    </location>
</feature>
<comment type="caution">
    <text evidence="3">The sequence shown here is derived from an EMBL/GenBank/DDBJ whole genome shotgun (WGS) entry which is preliminary data.</text>
</comment>
<dbReference type="PANTHER" id="PTHR33121">
    <property type="entry name" value="CYCLIC DI-GMP PHOSPHODIESTERASE PDEF"/>
    <property type="match status" value="1"/>
</dbReference>
<dbReference type="RefSeq" id="WP_187082825.1">
    <property type="nucleotide sequence ID" value="NZ_JACORU010000006.1"/>
</dbReference>
<protein>
    <submittedName>
        <fullName evidence="3">Diguanylate cyclase</fullName>
    </submittedName>
</protein>
<dbReference type="Gene3D" id="3.30.70.270">
    <property type="match status" value="1"/>
</dbReference>
<feature type="transmembrane region" description="Helical" evidence="1">
    <location>
        <begin position="144"/>
        <end position="166"/>
    </location>
</feature>
<reference evidence="3" key="1">
    <citation type="submission" date="2020-08" db="EMBL/GenBank/DDBJ databases">
        <title>Ramlibacter sp. GTP1 16S ribosomal RNA gene genome sequencing and assembly.</title>
        <authorList>
            <person name="Kang M."/>
        </authorList>
    </citation>
    <scope>NUCLEOTIDE SEQUENCE</scope>
    <source>
        <strain evidence="3">GTP1</strain>
    </source>
</reference>
<dbReference type="SUPFAM" id="SSF55073">
    <property type="entry name" value="Nucleotide cyclase"/>
    <property type="match status" value="1"/>
</dbReference>
<dbReference type="NCBIfam" id="TIGR00254">
    <property type="entry name" value="GGDEF"/>
    <property type="match status" value="1"/>
</dbReference>
<sequence>MAPGLSDPLELVALGAFVGAQILVVFFSAVRANNYRERPLLLHAAATMMAVLTVLSLSGSHPFYPEACMLLVLVIAGLQLRDLVSHAGAMRTPRRLLVGASVLLTLLAVAAVFTPWALLPGVGVWTAVVLVLMLRAWPQSRPWMWWLLPAVALLVVAAGSLAARSVAEPDDIVLWIGGLFTAWSACTYLATGWRSRIFGETRVRIDARNTVDPLTGLATPLVLQERIHAARTMMQRYGHPSVLMMVHIENLPRIAHEFGPETAEQAVLTAANRIRDSLRQGDVAARLAHSRFAVLVEGMAAAEAAGNVASRMLVAGLKEPLPAARAEFLQFRIVLTGVPVSDVTAKQLISRLAARLERELAEPSQRRIVTVGNDELFPPEK</sequence>
<organism evidence="3 4">
    <name type="scientific">Ramlibacter albus</name>
    <dbReference type="NCBI Taxonomy" id="2079448"/>
    <lineage>
        <taxon>Bacteria</taxon>
        <taxon>Pseudomonadati</taxon>
        <taxon>Pseudomonadota</taxon>
        <taxon>Betaproteobacteria</taxon>
        <taxon>Burkholderiales</taxon>
        <taxon>Comamonadaceae</taxon>
        <taxon>Ramlibacter</taxon>
    </lineage>
</organism>
<evidence type="ECO:0000313" key="4">
    <source>
        <dbReference type="Proteomes" id="UP000596827"/>
    </source>
</evidence>
<accession>A0A923MBM4</accession>
<dbReference type="PANTHER" id="PTHR33121:SF79">
    <property type="entry name" value="CYCLIC DI-GMP PHOSPHODIESTERASE PDED-RELATED"/>
    <property type="match status" value="1"/>
</dbReference>
<gene>
    <name evidence="3" type="ORF">H8R02_17910</name>
</gene>
<dbReference type="InterPro" id="IPR000160">
    <property type="entry name" value="GGDEF_dom"/>
</dbReference>
<name>A0A923MBM4_9BURK</name>
<dbReference type="GO" id="GO:0071111">
    <property type="term" value="F:cyclic-guanylate-specific phosphodiesterase activity"/>
    <property type="evidence" value="ECO:0007669"/>
    <property type="project" value="InterPro"/>
</dbReference>
<dbReference type="InterPro" id="IPR043128">
    <property type="entry name" value="Rev_trsase/Diguanyl_cyclase"/>
</dbReference>
<dbReference type="InterPro" id="IPR029787">
    <property type="entry name" value="Nucleotide_cyclase"/>
</dbReference>
<dbReference type="InterPro" id="IPR050706">
    <property type="entry name" value="Cyclic-di-GMP_PDE-like"/>
</dbReference>
<evidence type="ECO:0000256" key="1">
    <source>
        <dbReference type="SAM" id="Phobius"/>
    </source>
</evidence>
<dbReference type="Proteomes" id="UP000596827">
    <property type="component" value="Unassembled WGS sequence"/>
</dbReference>
<proteinExistence type="predicted"/>
<feature type="transmembrane region" description="Helical" evidence="1">
    <location>
        <begin position="96"/>
        <end position="113"/>
    </location>
</feature>
<feature type="domain" description="GGDEF" evidence="2">
    <location>
        <begin position="239"/>
        <end position="373"/>
    </location>
</feature>
<dbReference type="AlphaFoldDB" id="A0A923MBM4"/>
<feature type="transmembrane region" description="Helical" evidence="1">
    <location>
        <begin position="172"/>
        <end position="190"/>
    </location>
</feature>
<evidence type="ECO:0000313" key="3">
    <source>
        <dbReference type="EMBL" id="MBC5766349.1"/>
    </source>
</evidence>